<evidence type="ECO:0000313" key="3">
    <source>
        <dbReference type="Proteomes" id="UP000199046"/>
    </source>
</evidence>
<dbReference type="EMBL" id="FOLY01000002">
    <property type="protein sequence ID" value="SFC30818.1"/>
    <property type="molecule type" value="Genomic_DNA"/>
</dbReference>
<dbReference type="RefSeq" id="WP_090131337.1">
    <property type="nucleotide sequence ID" value="NZ_FOLY01000002.1"/>
</dbReference>
<keyword evidence="1" id="KW-0732">Signal</keyword>
<dbReference type="AlphaFoldDB" id="A0A1I1I964"/>
<name>A0A1I1I964_9GAMM</name>
<evidence type="ECO:0000313" key="2">
    <source>
        <dbReference type="EMBL" id="SFC30818.1"/>
    </source>
</evidence>
<accession>A0A1I1I964</accession>
<dbReference type="InterPro" id="IPR021675">
    <property type="entry name" value="DUF3261"/>
</dbReference>
<keyword evidence="3" id="KW-1185">Reference proteome</keyword>
<feature type="signal peptide" evidence="1">
    <location>
        <begin position="1"/>
        <end position="37"/>
    </location>
</feature>
<evidence type="ECO:0008006" key="4">
    <source>
        <dbReference type="Google" id="ProtNLM"/>
    </source>
</evidence>
<dbReference type="Proteomes" id="UP000199046">
    <property type="component" value="Unassembled WGS sequence"/>
</dbReference>
<proteinExistence type="predicted"/>
<protein>
    <recommendedName>
        <fullName evidence="4">DUF3261 domain-containing protein</fullName>
    </recommendedName>
</protein>
<feature type="chain" id="PRO_5011446735" description="DUF3261 domain-containing protein" evidence="1">
    <location>
        <begin position="38"/>
        <end position="205"/>
    </location>
</feature>
<organism evidence="2 3">
    <name type="scientific">Kushneria avicenniae</name>
    <dbReference type="NCBI Taxonomy" id="402385"/>
    <lineage>
        <taxon>Bacteria</taxon>
        <taxon>Pseudomonadati</taxon>
        <taxon>Pseudomonadota</taxon>
        <taxon>Gammaproteobacteria</taxon>
        <taxon>Oceanospirillales</taxon>
        <taxon>Halomonadaceae</taxon>
        <taxon>Kushneria</taxon>
    </lineage>
</organism>
<dbReference type="OrthoDB" id="6900254at2"/>
<reference evidence="3" key="1">
    <citation type="submission" date="2016-10" db="EMBL/GenBank/DDBJ databases">
        <authorList>
            <person name="Varghese N."/>
            <person name="Submissions S."/>
        </authorList>
    </citation>
    <scope>NUCLEOTIDE SEQUENCE [LARGE SCALE GENOMIC DNA]</scope>
    <source>
        <strain evidence="3">DSM 23439</strain>
    </source>
</reference>
<sequence>MTALPFLPHSPLTRRLWPCALLLVLTLLVGCSAPAMAPQAAPGWQGETQTLKRRLTITPFDNAREAQTLLAVIRLDNEGLRVVIATPTGQRLFTLVRDDQGARYTRSIMDQPPFPAEWFAQRLEWSLRPESDLKTAFQNSAWQVRDQGFEHGRVREILEGDTLVARIDTIERPVSQAHDVLTDFQIGYRMVITPFGDTPDAGGTP</sequence>
<dbReference type="STRING" id="402385.SAMN05421848_0978"/>
<dbReference type="Pfam" id="PF11659">
    <property type="entry name" value="DUF3261"/>
    <property type="match status" value="1"/>
</dbReference>
<gene>
    <name evidence="2" type="ORF">SAMN05421848_0978</name>
</gene>
<evidence type="ECO:0000256" key="1">
    <source>
        <dbReference type="SAM" id="SignalP"/>
    </source>
</evidence>